<proteinExistence type="predicted"/>
<dbReference type="EMBL" id="FJOG01000005">
    <property type="protein sequence ID" value="CZR54488.1"/>
    <property type="molecule type" value="Genomic_DNA"/>
</dbReference>
<evidence type="ECO:0000313" key="2">
    <source>
        <dbReference type="Proteomes" id="UP000184330"/>
    </source>
</evidence>
<organism evidence="1 2">
    <name type="scientific">Phialocephala subalpina</name>
    <dbReference type="NCBI Taxonomy" id="576137"/>
    <lineage>
        <taxon>Eukaryota</taxon>
        <taxon>Fungi</taxon>
        <taxon>Dikarya</taxon>
        <taxon>Ascomycota</taxon>
        <taxon>Pezizomycotina</taxon>
        <taxon>Leotiomycetes</taxon>
        <taxon>Helotiales</taxon>
        <taxon>Mollisiaceae</taxon>
        <taxon>Phialocephala</taxon>
        <taxon>Phialocephala fortinii species complex</taxon>
    </lineage>
</organism>
<keyword evidence="2" id="KW-1185">Reference proteome</keyword>
<sequence length="186" mass="21592">MSCTINTFFWHACGHTNSYTDHQKMGTRSDPLPCPTLTPWTTPLLAPLLNTVSPIKCRSSKTVYTYIHRKCCACESAIRLPNAPPKYLLDELVHRRTKYRALWNAQQYSEESHRQAHPFENLRDQELLEAYKVKLNGGFEAELTQARFDYRTEKWLQESEFSPLEQDKITDGELDEFEDMFALPSG</sequence>
<accession>A0A1L7WNY8</accession>
<protein>
    <submittedName>
        <fullName evidence="1">Uncharacterized protein</fullName>
    </submittedName>
</protein>
<gene>
    <name evidence="1" type="ORF">PAC_04372</name>
</gene>
<dbReference type="AlphaFoldDB" id="A0A1L7WNY8"/>
<dbReference type="Proteomes" id="UP000184330">
    <property type="component" value="Unassembled WGS sequence"/>
</dbReference>
<reference evidence="1 2" key="1">
    <citation type="submission" date="2016-03" db="EMBL/GenBank/DDBJ databases">
        <authorList>
            <person name="Ploux O."/>
        </authorList>
    </citation>
    <scope>NUCLEOTIDE SEQUENCE [LARGE SCALE GENOMIC DNA]</scope>
    <source>
        <strain evidence="1 2">UAMH 11012</strain>
    </source>
</reference>
<name>A0A1L7WNY8_9HELO</name>
<evidence type="ECO:0000313" key="1">
    <source>
        <dbReference type="EMBL" id="CZR54488.1"/>
    </source>
</evidence>